<feature type="compositionally biased region" description="Pro residues" evidence="1">
    <location>
        <begin position="130"/>
        <end position="141"/>
    </location>
</feature>
<proteinExistence type="predicted"/>
<feature type="region of interest" description="Disordered" evidence="1">
    <location>
        <begin position="125"/>
        <end position="167"/>
    </location>
</feature>
<gene>
    <name evidence="2" type="ORF">PIB30_094225</name>
</gene>
<comment type="caution">
    <text evidence="2">The sequence shown here is derived from an EMBL/GenBank/DDBJ whole genome shotgun (WGS) entry which is preliminary data.</text>
</comment>
<evidence type="ECO:0000313" key="2">
    <source>
        <dbReference type="EMBL" id="MED6213526.1"/>
    </source>
</evidence>
<evidence type="ECO:0000256" key="1">
    <source>
        <dbReference type="SAM" id="MobiDB-lite"/>
    </source>
</evidence>
<keyword evidence="3" id="KW-1185">Reference proteome</keyword>
<evidence type="ECO:0000313" key="3">
    <source>
        <dbReference type="Proteomes" id="UP001341840"/>
    </source>
</evidence>
<protein>
    <submittedName>
        <fullName evidence="2">Uncharacterized protein</fullName>
    </submittedName>
</protein>
<feature type="compositionally biased region" description="Polar residues" evidence="1">
    <location>
        <begin position="143"/>
        <end position="152"/>
    </location>
</feature>
<accession>A0ABU6YUA7</accession>
<name>A0ABU6YUA7_9FABA</name>
<feature type="compositionally biased region" description="Pro residues" evidence="1">
    <location>
        <begin position="9"/>
        <end position="21"/>
    </location>
</feature>
<organism evidence="2 3">
    <name type="scientific">Stylosanthes scabra</name>
    <dbReference type="NCBI Taxonomy" id="79078"/>
    <lineage>
        <taxon>Eukaryota</taxon>
        <taxon>Viridiplantae</taxon>
        <taxon>Streptophyta</taxon>
        <taxon>Embryophyta</taxon>
        <taxon>Tracheophyta</taxon>
        <taxon>Spermatophyta</taxon>
        <taxon>Magnoliopsida</taxon>
        <taxon>eudicotyledons</taxon>
        <taxon>Gunneridae</taxon>
        <taxon>Pentapetalae</taxon>
        <taxon>rosids</taxon>
        <taxon>fabids</taxon>
        <taxon>Fabales</taxon>
        <taxon>Fabaceae</taxon>
        <taxon>Papilionoideae</taxon>
        <taxon>50 kb inversion clade</taxon>
        <taxon>dalbergioids sensu lato</taxon>
        <taxon>Dalbergieae</taxon>
        <taxon>Pterocarpus clade</taxon>
        <taxon>Stylosanthes</taxon>
    </lineage>
</organism>
<feature type="non-terminal residue" evidence="2">
    <location>
        <position position="1"/>
    </location>
</feature>
<feature type="region of interest" description="Disordered" evidence="1">
    <location>
        <begin position="1"/>
        <end position="26"/>
    </location>
</feature>
<dbReference type="Proteomes" id="UP001341840">
    <property type="component" value="Unassembled WGS sequence"/>
</dbReference>
<reference evidence="2 3" key="1">
    <citation type="journal article" date="2023" name="Plants (Basel)">
        <title>Bridging the Gap: Combining Genomics and Transcriptomics Approaches to Understand Stylosanthes scabra, an Orphan Legume from the Brazilian Caatinga.</title>
        <authorList>
            <person name="Ferreira-Neto J.R.C."/>
            <person name="da Silva M.D."/>
            <person name="Binneck E."/>
            <person name="de Melo N.F."/>
            <person name="da Silva R.H."/>
            <person name="de Melo A.L.T.M."/>
            <person name="Pandolfi V."/>
            <person name="Bustamante F.O."/>
            <person name="Brasileiro-Vidal A.C."/>
            <person name="Benko-Iseppon A.M."/>
        </authorList>
    </citation>
    <scope>NUCLEOTIDE SEQUENCE [LARGE SCALE GENOMIC DNA]</scope>
    <source>
        <tissue evidence="2">Leaves</tissue>
    </source>
</reference>
<sequence>ELRRHLRRPPPPPSSPLPPSNPSTFHFSLPPTQICHHLRLPPTQIFITEPVFRSHHRPTFPPPSSPNHRVVCSGQQKLKKREIGESDLPSPLTTVVIAYPSRSGALTSPSDQNLHQYKTRAWIISSSRPTDPPPITYPRPFPQSNSHTNCPSSPLHAATAEPSASTLHSGEALNITLKPGASSSFVFQPPSSSTSNLVAPN</sequence>
<dbReference type="EMBL" id="JASCZI010243721">
    <property type="protein sequence ID" value="MED6213526.1"/>
    <property type="molecule type" value="Genomic_DNA"/>
</dbReference>